<evidence type="ECO:0000313" key="2">
    <source>
        <dbReference type="EMBL" id="KAJ8058247.1"/>
    </source>
</evidence>
<dbReference type="EMBL" id="JAPEIS010000016">
    <property type="protein sequence ID" value="KAJ8058247.1"/>
    <property type="molecule type" value="Genomic_DNA"/>
</dbReference>
<feature type="domain" description="BTB" evidence="1">
    <location>
        <begin position="21"/>
        <end position="90"/>
    </location>
</feature>
<organism evidence="2 3">
    <name type="scientific">Sclerotinia nivalis</name>
    <dbReference type="NCBI Taxonomy" id="352851"/>
    <lineage>
        <taxon>Eukaryota</taxon>
        <taxon>Fungi</taxon>
        <taxon>Dikarya</taxon>
        <taxon>Ascomycota</taxon>
        <taxon>Pezizomycotina</taxon>
        <taxon>Leotiomycetes</taxon>
        <taxon>Helotiales</taxon>
        <taxon>Sclerotiniaceae</taxon>
        <taxon>Sclerotinia</taxon>
    </lineage>
</organism>
<name>A0A9X0DE55_9HELO</name>
<dbReference type="Pfam" id="PF00651">
    <property type="entry name" value="BTB"/>
    <property type="match status" value="1"/>
</dbReference>
<dbReference type="SUPFAM" id="SSF54695">
    <property type="entry name" value="POZ domain"/>
    <property type="match status" value="1"/>
</dbReference>
<reference evidence="2" key="1">
    <citation type="submission" date="2022-11" db="EMBL/GenBank/DDBJ databases">
        <title>Genome Resource of Sclerotinia nivalis Strain SnTB1, a Plant Pathogen Isolated from American Ginseng.</title>
        <authorList>
            <person name="Fan S."/>
        </authorList>
    </citation>
    <scope>NUCLEOTIDE SEQUENCE</scope>
    <source>
        <strain evidence="2">SnTB1</strain>
    </source>
</reference>
<dbReference type="Proteomes" id="UP001152300">
    <property type="component" value="Unassembled WGS sequence"/>
</dbReference>
<keyword evidence="3" id="KW-1185">Reference proteome</keyword>
<accession>A0A9X0DE55</accession>
<comment type="caution">
    <text evidence="2">The sequence shown here is derived from an EMBL/GenBank/DDBJ whole genome shotgun (WGS) entry which is preliminary data.</text>
</comment>
<dbReference type="InterPro" id="IPR011333">
    <property type="entry name" value="SKP1/BTB/POZ_sf"/>
</dbReference>
<dbReference type="InterPro" id="IPR000210">
    <property type="entry name" value="BTB/POZ_dom"/>
</dbReference>
<evidence type="ECO:0000313" key="3">
    <source>
        <dbReference type="Proteomes" id="UP001152300"/>
    </source>
</evidence>
<dbReference type="CDD" id="cd18186">
    <property type="entry name" value="BTB_POZ_ZBTB_KLHL-like"/>
    <property type="match status" value="1"/>
</dbReference>
<sequence>MTAPSKKHWPKRPVLDYSRDEFVRITVGTAPNIDTFNVSKIRLAYYSPYFRTSLNFPREDSQVIALPDICPKIFRHIVQYMNTGTIIISASDQAITRHTYPDKRPKEHMDLPTLARIWFLAHYFLIPHAQNIAMSLMYQRINHGPRDPDFAVEEMATAINIASDTDGTVVADENFVLKLLQDYMKWHSFYHQWTAEQKERIPREVLDAVVVALRKFCVQRDLLAGKMSMAPVHHYYVQDKIDDGDATRDLDLPLILCAEYEGHEAKAAESLQGRRSMTDLLSRHYFMLSQANTNI</sequence>
<dbReference type="PROSITE" id="PS50097">
    <property type="entry name" value="BTB"/>
    <property type="match status" value="1"/>
</dbReference>
<dbReference type="AlphaFoldDB" id="A0A9X0DE55"/>
<protein>
    <recommendedName>
        <fullName evidence="1">BTB domain-containing protein</fullName>
    </recommendedName>
</protein>
<dbReference type="OrthoDB" id="408604at2759"/>
<proteinExistence type="predicted"/>
<evidence type="ECO:0000259" key="1">
    <source>
        <dbReference type="PROSITE" id="PS50097"/>
    </source>
</evidence>
<dbReference type="Gene3D" id="3.30.710.10">
    <property type="entry name" value="Potassium Channel Kv1.1, Chain A"/>
    <property type="match status" value="1"/>
</dbReference>
<dbReference type="SMART" id="SM00225">
    <property type="entry name" value="BTB"/>
    <property type="match status" value="1"/>
</dbReference>
<gene>
    <name evidence="2" type="ORF">OCU04_012441</name>
</gene>